<dbReference type="RefSeq" id="WP_008583131.1">
    <property type="nucleotide sequence ID" value="NZ_CP007035.1"/>
</dbReference>
<reference evidence="1 2" key="1">
    <citation type="submission" date="2013-12" db="EMBL/GenBank/DDBJ databases">
        <authorList>
            <consortium name="DOE Joint Genome Institute"/>
            <person name="Eisen J."/>
            <person name="Huntemann M."/>
            <person name="Han J."/>
            <person name="Chen A."/>
            <person name="Kyrpides N."/>
            <person name="Mavromatis K."/>
            <person name="Markowitz V."/>
            <person name="Palaniappan K."/>
            <person name="Ivanova N."/>
            <person name="Schaumberg A."/>
            <person name="Pati A."/>
            <person name="Liolios K."/>
            <person name="Nordberg H.P."/>
            <person name="Cantor M.N."/>
            <person name="Hua S.X."/>
            <person name="Woyke T."/>
        </authorList>
    </citation>
    <scope>NUCLEOTIDE SEQUENCE [LARGE SCALE GENOMIC DNA]</scope>
    <source>
        <strain evidence="2">DSM 19437</strain>
    </source>
</reference>
<gene>
    <name evidence="1" type="ORF">NIASO_04885</name>
</gene>
<proteinExistence type="predicted"/>
<sequence>MIFNKISAVIGMTITIWPSGLQDLCCKDSECISENIVVTTAITTGHLGNTNTIDPWKLFTKADADKIMGQSTHLTDSSSKVKGLSSSYLCSYKTDVTEPGTGKTGAVYFLFEQYQQISGAKKRYADVMLANKPHGIEDISDLGDEAYFHTDGTGFYFIMVRKGKNVFNIKVNKIIKTTSLSEFKKTARKIAAAI</sequence>
<dbReference type="OrthoDB" id="1495821at2"/>
<protein>
    <submittedName>
        <fullName evidence="1">Uncharacterized protein</fullName>
    </submittedName>
</protein>
<evidence type="ECO:0000313" key="1">
    <source>
        <dbReference type="EMBL" id="AHF17265.1"/>
    </source>
</evidence>
<name>W0F2K7_9BACT</name>
<organism evidence="1 2">
    <name type="scientific">Niabella soli DSM 19437</name>
    <dbReference type="NCBI Taxonomy" id="929713"/>
    <lineage>
        <taxon>Bacteria</taxon>
        <taxon>Pseudomonadati</taxon>
        <taxon>Bacteroidota</taxon>
        <taxon>Chitinophagia</taxon>
        <taxon>Chitinophagales</taxon>
        <taxon>Chitinophagaceae</taxon>
        <taxon>Niabella</taxon>
    </lineage>
</organism>
<evidence type="ECO:0000313" key="2">
    <source>
        <dbReference type="Proteomes" id="UP000003586"/>
    </source>
</evidence>
<dbReference type="AlphaFoldDB" id="W0F2K7"/>
<accession>W0F2K7</accession>
<dbReference type="Proteomes" id="UP000003586">
    <property type="component" value="Chromosome"/>
</dbReference>
<dbReference type="EMBL" id="CP007035">
    <property type="protein sequence ID" value="AHF17265.1"/>
    <property type="molecule type" value="Genomic_DNA"/>
</dbReference>
<dbReference type="HOGENOM" id="CLU_1401194_0_0_10"/>
<dbReference type="KEGG" id="nso:NIASO_04885"/>
<keyword evidence="2" id="KW-1185">Reference proteome</keyword>